<evidence type="ECO:0008006" key="3">
    <source>
        <dbReference type="Google" id="ProtNLM"/>
    </source>
</evidence>
<gene>
    <name evidence="1" type="ORF">QRD43_00910</name>
</gene>
<organism evidence="1 2">
    <name type="scientific">Roseateles subflavus</name>
    <dbReference type="NCBI Taxonomy" id="3053353"/>
    <lineage>
        <taxon>Bacteria</taxon>
        <taxon>Pseudomonadati</taxon>
        <taxon>Pseudomonadota</taxon>
        <taxon>Betaproteobacteria</taxon>
        <taxon>Burkholderiales</taxon>
        <taxon>Sphaerotilaceae</taxon>
        <taxon>Roseateles</taxon>
    </lineage>
</organism>
<evidence type="ECO:0000313" key="2">
    <source>
        <dbReference type="Proteomes" id="UP001238603"/>
    </source>
</evidence>
<accession>A0ABT7LC63</accession>
<sequence>MSTATIARAIAVFLLAMSVGYFSAAWDCRQRLADFDGVTLVTARANVENLQEMSTLERGGAALPFIGRPTHQATVSFQTRGWGRISGTRPLPAAVLDEARHNGSIPIEYRPESPWHYRFPGLEPTPARPLSLALGLLLAAGLIAWRHRPA</sequence>
<comment type="caution">
    <text evidence="1">The sequence shown here is derived from an EMBL/GenBank/DDBJ whole genome shotgun (WGS) entry which is preliminary data.</text>
</comment>
<dbReference type="RefSeq" id="WP_285980586.1">
    <property type="nucleotide sequence ID" value="NZ_JASVDS010000001.1"/>
</dbReference>
<protein>
    <recommendedName>
        <fullName evidence="3">DUF3592 domain-containing protein</fullName>
    </recommendedName>
</protein>
<evidence type="ECO:0000313" key="1">
    <source>
        <dbReference type="EMBL" id="MDL5030449.1"/>
    </source>
</evidence>
<dbReference type="EMBL" id="JASVDS010000001">
    <property type="protein sequence ID" value="MDL5030449.1"/>
    <property type="molecule type" value="Genomic_DNA"/>
</dbReference>
<dbReference type="Proteomes" id="UP001238603">
    <property type="component" value="Unassembled WGS sequence"/>
</dbReference>
<reference evidence="1 2" key="1">
    <citation type="submission" date="2023-06" db="EMBL/GenBank/DDBJ databases">
        <title>Pelomonas sp. APW6 16S ribosomal RNA gene genome sequencing and assembly.</title>
        <authorList>
            <person name="Woo H."/>
        </authorList>
    </citation>
    <scope>NUCLEOTIDE SEQUENCE [LARGE SCALE GENOMIC DNA]</scope>
    <source>
        <strain evidence="1 2">APW6</strain>
    </source>
</reference>
<name>A0ABT7LC63_9BURK</name>
<proteinExistence type="predicted"/>
<keyword evidence="2" id="KW-1185">Reference proteome</keyword>